<dbReference type="EMBL" id="LBBL01000834">
    <property type="protein sequence ID" value="KKF92047.1"/>
    <property type="molecule type" value="Genomic_DNA"/>
</dbReference>
<comment type="caution">
    <text evidence="2">The sequence shown here is derived from an EMBL/GenBank/DDBJ whole genome shotgun (WGS) entry which is preliminary data.</text>
</comment>
<evidence type="ECO:0000313" key="2">
    <source>
        <dbReference type="EMBL" id="KKF92047.1"/>
    </source>
</evidence>
<protein>
    <submittedName>
        <fullName evidence="2">Uncharacterized protein</fullName>
    </submittedName>
</protein>
<feature type="compositionally biased region" description="Polar residues" evidence="1">
    <location>
        <begin position="8"/>
        <end position="29"/>
    </location>
</feature>
<evidence type="ECO:0000256" key="1">
    <source>
        <dbReference type="SAM" id="MobiDB-lite"/>
    </source>
</evidence>
<feature type="region of interest" description="Disordered" evidence="1">
    <location>
        <begin position="1"/>
        <end position="29"/>
    </location>
</feature>
<organism evidence="2 3">
    <name type="scientific">Ceratocystis fimbriata f. sp. platani</name>
    <dbReference type="NCBI Taxonomy" id="88771"/>
    <lineage>
        <taxon>Eukaryota</taxon>
        <taxon>Fungi</taxon>
        <taxon>Dikarya</taxon>
        <taxon>Ascomycota</taxon>
        <taxon>Pezizomycotina</taxon>
        <taxon>Sordariomycetes</taxon>
        <taxon>Hypocreomycetidae</taxon>
        <taxon>Microascales</taxon>
        <taxon>Ceratocystidaceae</taxon>
        <taxon>Ceratocystis</taxon>
    </lineage>
</organism>
<dbReference type="Proteomes" id="UP000034841">
    <property type="component" value="Unassembled WGS sequence"/>
</dbReference>
<proteinExistence type="predicted"/>
<sequence length="120" mass="13585">MPPARDPSSAQEQNSSASKQAQPSDNMVDTTMMANFMNFMAMFQKFAMKAEPESEPEMENNPVHNPKELTVAQLKKNDWSFSVGPESILSSDETWHTWYDDMVSSLEEAGMQNCKPPCRF</sequence>
<dbReference type="AlphaFoldDB" id="A0A0F8CMU7"/>
<reference evidence="2 3" key="1">
    <citation type="submission" date="2015-04" db="EMBL/GenBank/DDBJ databases">
        <title>Genome sequence of Ceratocystis platani, a major pathogen of plane trees.</title>
        <authorList>
            <person name="Belbahri L."/>
        </authorList>
    </citation>
    <scope>NUCLEOTIDE SEQUENCE [LARGE SCALE GENOMIC DNA]</scope>
    <source>
        <strain evidence="2 3">CFO</strain>
    </source>
</reference>
<keyword evidence="3" id="KW-1185">Reference proteome</keyword>
<gene>
    <name evidence="2" type="ORF">CFO_g5600</name>
</gene>
<evidence type="ECO:0000313" key="3">
    <source>
        <dbReference type="Proteomes" id="UP000034841"/>
    </source>
</evidence>
<accession>A0A0F8CMU7</accession>
<name>A0A0F8CMU7_CERFI</name>